<evidence type="ECO:0000313" key="2">
    <source>
        <dbReference type="EMBL" id="SKA06080.1"/>
    </source>
</evidence>
<organism evidence="2 3">
    <name type="scientific">Sediminibacterium ginsengisoli</name>
    <dbReference type="NCBI Taxonomy" id="413434"/>
    <lineage>
        <taxon>Bacteria</taxon>
        <taxon>Pseudomonadati</taxon>
        <taxon>Bacteroidota</taxon>
        <taxon>Chitinophagia</taxon>
        <taxon>Chitinophagales</taxon>
        <taxon>Chitinophagaceae</taxon>
        <taxon>Sediminibacterium</taxon>
    </lineage>
</organism>
<dbReference type="AlphaFoldDB" id="A0A1T4QQR3"/>
<evidence type="ECO:0000313" key="3">
    <source>
        <dbReference type="Proteomes" id="UP000190888"/>
    </source>
</evidence>
<dbReference type="Proteomes" id="UP000190888">
    <property type="component" value="Unassembled WGS sequence"/>
</dbReference>
<dbReference type="STRING" id="413434.SAMN04488132_10939"/>
<keyword evidence="1" id="KW-0812">Transmembrane</keyword>
<accession>A0A1T4QQR3</accession>
<evidence type="ECO:0000256" key="1">
    <source>
        <dbReference type="SAM" id="Phobius"/>
    </source>
</evidence>
<keyword evidence="1" id="KW-0472">Membrane</keyword>
<dbReference type="EMBL" id="FUWH01000009">
    <property type="protein sequence ID" value="SKA06080.1"/>
    <property type="molecule type" value="Genomic_DNA"/>
</dbReference>
<name>A0A1T4QQR3_9BACT</name>
<sequence length="131" mass="14975">MATPENNSTLRRLRNRYRLVVMNDDTYEEVITFRLSRLSVYIGMSTVFVLLVGLTIALIAFSPLKYYIPGYGTRESRTALQALKIRTDSLEQAIRYKEQYIDGIRKVLTGTTPSQLDTIPDVIPKTEPTIE</sequence>
<gene>
    <name evidence="2" type="ORF">SAMN04488132_10939</name>
</gene>
<protein>
    <submittedName>
        <fullName evidence="2">Uncharacterized protein</fullName>
    </submittedName>
</protein>
<keyword evidence="3" id="KW-1185">Reference proteome</keyword>
<dbReference type="RefSeq" id="WP_078832145.1">
    <property type="nucleotide sequence ID" value="NZ_FUWH01000009.1"/>
</dbReference>
<reference evidence="2 3" key="1">
    <citation type="submission" date="2017-02" db="EMBL/GenBank/DDBJ databases">
        <authorList>
            <person name="Peterson S.W."/>
        </authorList>
    </citation>
    <scope>NUCLEOTIDE SEQUENCE [LARGE SCALE GENOMIC DNA]</scope>
    <source>
        <strain evidence="2 3">DSM 22335</strain>
    </source>
</reference>
<dbReference type="OrthoDB" id="9814377at2"/>
<feature type="transmembrane region" description="Helical" evidence="1">
    <location>
        <begin position="38"/>
        <end position="61"/>
    </location>
</feature>
<proteinExistence type="predicted"/>
<keyword evidence="1" id="KW-1133">Transmembrane helix</keyword>